<dbReference type="VEuPathDB" id="FungiDB:RhiirA1_478388"/>
<dbReference type="AlphaFoldDB" id="A0A2I1GUP7"/>
<dbReference type="VEuPathDB" id="FungiDB:FUN_003873"/>
<name>A0A2I1GUP7_9GLOM</name>
<gene>
    <name evidence="2" type="ORF">RhiirA4_423678</name>
</gene>
<keyword evidence="3" id="KW-1185">Reference proteome</keyword>
<feature type="region of interest" description="Disordered" evidence="1">
    <location>
        <begin position="214"/>
        <end position="253"/>
    </location>
</feature>
<reference evidence="2 3" key="1">
    <citation type="submission" date="2015-10" db="EMBL/GenBank/DDBJ databases">
        <title>Genome analyses suggest a sexual origin of heterokaryosis in a supposedly ancient asexual fungus.</title>
        <authorList>
            <person name="Ropars J."/>
            <person name="Sedzielewska K."/>
            <person name="Noel J."/>
            <person name="Charron P."/>
            <person name="Farinelli L."/>
            <person name="Marton T."/>
            <person name="Kruger M."/>
            <person name="Pelin A."/>
            <person name="Brachmann A."/>
            <person name="Corradi N."/>
        </authorList>
    </citation>
    <scope>NUCLEOTIDE SEQUENCE [LARGE SCALE GENOMIC DNA]</scope>
    <source>
        <strain evidence="2 3">A4</strain>
    </source>
</reference>
<evidence type="ECO:0000313" key="3">
    <source>
        <dbReference type="Proteomes" id="UP000234323"/>
    </source>
</evidence>
<proteinExistence type="predicted"/>
<organism evidence="2 3">
    <name type="scientific">Rhizophagus irregularis</name>
    <dbReference type="NCBI Taxonomy" id="588596"/>
    <lineage>
        <taxon>Eukaryota</taxon>
        <taxon>Fungi</taxon>
        <taxon>Fungi incertae sedis</taxon>
        <taxon>Mucoromycota</taxon>
        <taxon>Glomeromycotina</taxon>
        <taxon>Glomeromycetes</taxon>
        <taxon>Glomerales</taxon>
        <taxon>Glomeraceae</taxon>
        <taxon>Rhizophagus</taxon>
    </lineage>
</organism>
<comment type="caution">
    <text evidence="2">The sequence shown here is derived from an EMBL/GenBank/DDBJ whole genome shotgun (WGS) entry which is preliminary data.</text>
</comment>
<feature type="compositionally biased region" description="Basic and acidic residues" evidence="1">
    <location>
        <begin position="222"/>
        <end position="232"/>
    </location>
</feature>
<protein>
    <submittedName>
        <fullName evidence="2">Uncharacterized protein</fullName>
    </submittedName>
</protein>
<sequence length="253" mass="29023">MTNSRRICKISIVQDCETSIIQDQEFALNYSIVRDTFDNDASPLDFFLADTSAFYLQIVDGLKKCLGQNKNVIKSRRCDRAKDIRASMFNVFGENHLMRINTTANSDTIRKFKRSHKTKEAFYCLFEVDDDKTLPYVEAIQKKAWGKKTTTVMDTAFTLAVCEIILNPRYPKISVSDKALHRRFNVYLECLQNSKEITADITKDIRCEELGDSYISSGDDDTGSKDDVHSDKNIINQDESDKEQYENDGNIDQ</sequence>
<accession>A0A2I1GUP7</accession>
<evidence type="ECO:0000256" key="1">
    <source>
        <dbReference type="SAM" id="MobiDB-lite"/>
    </source>
</evidence>
<dbReference type="Proteomes" id="UP000234323">
    <property type="component" value="Unassembled WGS sequence"/>
</dbReference>
<dbReference type="VEuPathDB" id="FungiDB:FUN_004542"/>
<dbReference type="VEuPathDB" id="FungiDB:RhiirFUN_024795"/>
<dbReference type="EMBL" id="LLXI01000865">
    <property type="protein sequence ID" value="PKY50357.1"/>
    <property type="molecule type" value="Genomic_DNA"/>
</dbReference>
<evidence type="ECO:0000313" key="2">
    <source>
        <dbReference type="EMBL" id="PKY50357.1"/>
    </source>
</evidence>